<dbReference type="GO" id="GO:0055085">
    <property type="term" value="P:transmembrane transport"/>
    <property type="evidence" value="ECO:0007669"/>
    <property type="project" value="InterPro"/>
</dbReference>
<comment type="subcellular location">
    <subcellularLocation>
        <location evidence="6">Cell membrane</location>
        <topology evidence="6">Multi-pass membrane protein</topology>
    </subcellularLocation>
    <subcellularLocation>
        <location evidence="1">Membrane</location>
        <topology evidence="1">Multi-pass membrane protein</topology>
    </subcellularLocation>
</comment>
<dbReference type="InterPro" id="IPR001626">
    <property type="entry name" value="ABC_TroCD"/>
</dbReference>
<evidence type="ECO:0000256" key="6">
    <source>
        <dbReference type="RuleBase" id="RU003943"/>
    </source>
</evidence>
<dbReference type="GO" id="GO:0043190">
    <property type="term" value="C:ATP-binding cassette (ABC) transporter complex"/>
    <property type="evidence" value="ECO:0007669"/>
    <property type="project" value="InterPro"/>
</dbReference>
<evidence type="ECO:0000313" key="8">
    <source>
        <dbReference type="EMBL" id="PPK92269.1"/>
    </source>
</evidence>
<feature type="transmembrane region" description="Helical" evidence="7">
    <location>
        <begin position="135"/>
        <end position="151"/>
    </location>
</feature>
<evidence type="ECO:0000256" key="5">
    <source>
        <dbReference type="ARBA" id="ARBA00023136"/>
    </source>
</evidence>
<accession>A0A2S6IDJ5</accession>
<gene>
    <name evidence="8" type="ORF">CLV92_11515</name>
</gene>
<feature type="transmembrane region" description="Helical" evidence="7">
    <location>
        <begin position="247"/>
        <end position="266"/>
    </location>
</feature>
<evidence type="ECO:0000256" key="3">
    <source>
        <dbReference type="ARBA" id="ARBA00022692"/>
    </source>
</evidence>
<evidence type="ECO:0000256" key="7">
    <source>
        <dbReference type="SAM" id="Phobius"/>
    </source>
</evidence>
<evidence type="ECO:0000313" key="9">
    <source>
        <dbReference type="Proteomes" id="UP000239485"/>
    </source>
</evidence>
<evidence type="ECO:0000256" key="1">
    <source>
        <dbReference type="ARBA" id="ARBA00004141"/>
    </source>
</evidence>
<dbReference type="PANTHER" id="PTHR30477">
    <property type="entry name" value="ABC-TRANSPORTER METAL-BINDING PROTEIN"/>
    <property type="match status" value="1"/>
</dbReference>
<dbReference type="Gene3D" id="1.10.3470.10">
    <property type="entry name" value="ABC transporter involved in vitamin B12 uptake, BtuC"/>
    <property type="match status" value="1"/>
</dbReference>
<feature type="transmembrane region" description="Helical" evidence="7">
    <location>
        <begin position="197"/>
        <end position="214"/>
    </location>
</feature>
<proteinExistence type="inferred from homology"/>
<dbReference type="AlphaFoldDB" id="A0A2S6IDJ5"/>
<sequence length="290" mass="30526">MLELLLEPLSYTFMVRALLVTTTAAVVCGVISCWLVLIGWSLMGDAVSHAVLPGVVLAYIAGVPFAIGAFVFGLLAVVLIGTVRDTSRVKEDAAIGVVFTTLFALGLVLISVTPSQTDLNHILFGNVLGVSRSDVVQVLVIGAIALTLLLLKRRDLMLYAFDKTQAHAVGLSPRRLGALLLGLLALTTVVALQAVGVVLVVAMLITPGATAYLLTDRFSRMLILAPALSGLSAVMGIYVSYYADASSGGMVVLTQGALFALVYLLAPRHGLLAARAGRTLRSRQRRAARA</sequence>
<feature type="transmembrane region" description="Helical" evidence="7">
    <location>
        <begin position="93"/>
        <end position="115"/>
    </location>
</feature>
<feature type="transmembrane region" description="Helical" evidence="7">
    <location>
        <begin position="12"/>
        <end position="37"/>
    </location>
</feature>
<dbReference type="Proteomes" id="UP000239485">
    <property type="component" value="Unassembled WGS sequence"/>
</dbReference>
<dbReference type="CDD" id="cd06550">
    <property type="entry name" value="TM_ABC_iron-siderophores_like"/>
    <property type="match status" value="1"/>
</dbReference>
<comment type="similarity">
    <text evidence="2 6">Belongs to the ABC-3 integral membrane protein family.</text>
</comment>
<dbReference type="GO" id="GO:0071281">
    <property type="term" value="P:cellular response to iron ion"/>
    <property type="evidence" value="ECO:0007669"/>
    <property type="project" value="UniProtKB-ARBA"/>
</dbReference>
<organism evidence="8 9">
    <name type="scientific">Kineococcus xinjiangensis</name>
    <dbReference type="NCBI Taxonomy" id="512762"/>
    <lineage>
        <taxon>Bacteria</taxon>
        <taxon>Bacillati</taxon>
        <taxon>Actinomycetota</taxon>
        <taxon>Actinomycetes</taxon>
        <taxon>Kineosporiales</taxon>
        <taxon>Kineosporiaceae</taxon>
        <taxon>Kineococcus</taxon>
    </lineage>
</organism>
<protein>
    <submittedName>
        <fullName evidence="8">Manganese transport system permease protein</fullName>
    </submittedName>
</protein>
<feature type="transmembrane region" description="Helical" evidence="7">
    <location>
        <begin position="57"/>
        <end position="81"/>
    </location>
</feature>
<dbReference type="Pfam" id="PF00950">
    <property type="entry name" value="ABC-3"/>
    <property type="match status" value="1"/>
</dbReference>
<comment type="caution">
    <text evidence="8">The sequence shown here is derived from an EMBL/GenBank/DDBJ whole genome shotgun (WGS) entry which is preliminary data.</text>
</comment>
<keyword evidence="3 6" id="KW-0812">Transmembrane</keyword>
<keyword evidence="5 7" id="KW-0472">Membrane</keyword>
<keyword evidence="9" id="KW-1185">Reference proteome</keyword>
<evidence type="ECO:0000256" key="2">
    <source>
        <dbReference type="ARBA" id="ARBA00008034"/>
    </source>
</evidence>
<dbReference type="FunFam" id="1.10.3470.10:FF:000003">
    <property type="entry name" value="Iron ABC transporter permease SitD"/>
    <property type="match status" value="1"/>
</dbReference>
<keyword evidence="6" id="KW-0813">Transport</keyword>
<feature type="transmembrane region" description="Helical" evidence="7">
    <location>
        <begin position="221"/>
        <end position="241"/>
    </location>
</feature>
<reference evidence="8 9" key="1">
    <citation type="submission" date="2018-02" db="EMBL/GenBank/DDBJ databases">
        <title>Genomic Encyclopedia of Archaeal and Bacterial Type Strains, Phase II (KMG-II): from individual species to whole genera.</title>
        <authorList>
            <person name="Goeker M."/>
        </authorList>
    </citation>
    <scope>NUCLEOTIDE SEQUENCE [LARGE SCALE GENOMIC DNA]</scope>
    <source>
        <strain evidence="8 9">DSM 22857</strain>
    </source>
</reference>
<dbReference type="SUPFAM" id="SSF81345">
    <property type="entry name" value="ABC transporter involved in vitamin B12 uptake, BtuC"/>
    <property type="match status" value="1"/>
</dbReference>
<dbReference type="InterPro" id="IPR037294">
    <property type="entry name" value="ABC_BtuC-like"/>
</dbReference>
<name>A0A2S6IDJ5_9ACTN</name>
<dbReference type="PANTHER" id="PTHR30477:SF13">
    <property type="entry name" value="IRON TRANSPORT SYSTEM MEMBRANE PROTEIN HI_0360-RELATED"/>
    <property type="match status" value="1"/>
</dbReference>
<dbReference type="GO" id="GO:0010043">
    <property type="term" value="P:response to zinc ion"/>
    <property type="evidence" value="ECO:0007669"/>
    <property type="project" value="TreeGrafter"/>
</dbReference>
<evidence type="ECO:0000256" key="4">
    <source>
        <dbReference type="ARBA" id="ARBA00022989"/>
    </source>
</evidence>
<keyword evidence="4 7" id="KW-1133">Transmembrane helix</keyword>
<dbReference type="EMBL" id="PTJD01000015">
    <property type="protein sequence ID" value="PPK92269.1"/>
    <property type="molecule type" value="Genomic_DNA"/>
</dbReference>
<feature type="transmembrane region" description="Helical" evidence="7">
    <location>
        <begin position="172"/>
        <end position="191"/>
    </location>
</feature>